<dbReference type="Pfam" id="PF02687">
    <property type="entry name" value="FtsX"/>
    <property type="match status" value="1"/>
</dbReference>
<keyword evidence="12" id="KW-1185">Reference proteome</keyword>
<feature type="transmembrane region" description="Helical" evidence="8">
    <location>
        <begin position="380"/>
        <end position="400"/>
    </location>
</feature>
<dbReference type="InterPro" id="IPR011925">
    <property type="entry name" value="LolCE_TM"/>
</dbReference>
<evidence type="ECO:0000256" key="2">
    <source>
        <dbReference type="ARBA" id="ARBA00005236"/>
    </source>
</evidence>
<evidence type="ECO:0000259" key="10">
    <source>
        <dbReference type="Pfam" id="PF12704"/>
    </source>
</evidence>
<comment type="similarity">
    <text evidence="2">Belongs to the ABC-4 integral membrane protein family. LolC/E subfamily.</text>
</comment>
<evidence type="ECO:0000256" key="6">
    <source>
        <dbReference type="ARBA" id="ARBA00022989"/>
    </source>
</evidence>
<keyword evidence="4" id="KW-1003">Cell membrane</keyword>
<keyword evidence="7 8" id="KW-0472">Membrane</keyword>
<keyword evidence="6 8" id="KW-1133">Transmembrane helix</keyword>
<evidence type="ECO:0000313" key="12">
    <source>
        <dbReference type="Proteomes" id="UP001310248"/>
    </source>
</evidence>
<accession>A0ABU7G3G8</accession>
<keyword evidence="3" id="KW-0813">Transport</keyword>
<protein>
    <submittedName>
        <fullName evidence="11">Lipoprotein-releasing ABC transporter permease subunit LolE</fullName>
    </submittedName>
</protein>
<dbReference type="PANTHER" id="PTHR30489:SF0">
    <property type="entry name" value="LIPOPROTEIN-RELEASING SYSTEM TRANSMEMBRANE PROTEIN LOLE"/>
    <property type="match status" value="1"/>
</dbReference>
<dbReference type="RefSeq" id="WP_329774412.1">
    <property type="nucleotide sequence ID" value="NZ_JAYDYW010000004.1"/>
</dbReference>
<keyword evidence="11" id="KW-0449">Lipoprotein</keyword>
<evidence type="ECO:0000256" key="3">
    <source>
        <dbReference type="ARBA" id="ARBA00022448"/>
    </source>
</evidence>
<dbReference type="NCBIfam" id="NF008357">
    <property type="entry name" value="PRK11146.1"/>
    <property type="match status" value="1"/>
</dbReference>
<organism evidence="11 12">
    <name type="scientific">Agarivorans aestuarii</name>
    <dbReference type="NCBI Taxonomy" id="1563703"/>
    <lineage>
        <taxon>Bacteria</taxon>
        <taxon>Pseudomonadati</taxon>
        <taxon>Pseudomonadota</taxon>
        <taxon>Gammaproteobacteria</taxon>
        <taxon>Alteromonadales</taxon>
        <taxon>Alteromonadaceae</taxon>
        <taxon>Agarivorans</taxon>
    </lineage>
</organism>
<evidence type="ECO:0000256" key="4">
    <source>
        <dbReference type="ARBA" id="ARBA00022475"/>
    </source>
</evidence>
<dbReference type="InterPro" id="IPR025857">
    <property type="entry name" value="MacB_PCD"/>
</dbReference>
<dbReference type="PANTHER" id="PTHR30489">
    <property type="entry name" value="LIPOPROTEIN-RELEASING SYSTEM TRANSMEMBRANE PROTEIN LOLE"/>
    <property type="match status" value="1"/>
</dbReference>
<dbReference type="Proteomes" id="UP001310248">
    <property type="component" value="Unassembled WGS sequence"/>
</dbReference>
<keyword evidence="5 8" id="KW-0812">Transmembrane</keyword>
<feature type="transmembrane region" description="Helical" evidence="8">
    <location>
        <begin position="315"/>
        <end position="336"/>
    </location>
</feature>
<reference evidence="12" key="1">
    <citation type="submission" date="2023-07" db="EMBL/GenBank/DDBJ databases">
        <title>Draft genome sequence of Agarivorans aestuarii strain ZMCS4, a CAZymes producing bacteria isolated from the marine brown algae Clodostephus spongiosus.</title>
        <authorList>
            <person name="Lorente B."/>
            <person name="Cabral C."/>
            <person name="Frias J."/>
            <person name="Faria J."/>
            <person name="Toubarro D."/>
        </authorList>
    </citation>
    <scope>NUCLEOTIDE SEQUENCE [LARGE SCALE GENOMIC DNA]</scope>
    <source>
        <strain evidence="12">ZMCS4</strain>
    </source>
</reference>
<feature type="domain" description="ABC3 transporter permease C-terminal" evidence="9">
    <location>
        <begin position="274"/>
        <end position="407"/>
    </location>
</feature>
<proteinExistence type="inferred from homology"/>
<evidence type="ECO:0000256" key="7">
    <source>
        <dbReference type="ARBA" id="ARBA00023136"/>
    </source>
</evidence>
<evidence type="ECO:0000259" key="9">
    <source>
        <dbReference type="Pfam" id="PF02687"/>
    </source>
</evidence>
<dbReference type="NCBIfam" id="TIGR02212">
    <property type="entry name" value="lolCE"/>
    <property type="match status" value="1"/>
</dbReference>
<gene>
    <name evidence="11" type="primary">lolE</name>
    <name evidence="11" type="ORF">SNR37_002442</name>
</gene>
<feature type="transmembrane region" description="Helical" evidence="8">
    <location>
        <begin position="271"/>
        <end position="295"/>
    </location>
</feature>
<sequence>MRLPLSFFIGLRYHRAKNSNGFISFISASSTLGIVLGVAVLIIGLSVMNGFERELRDRFLAIVSHGELEAVNPPLIDHQQLLSGASEHSKVLGAAPYVSFSALVQKGKQMKALSLKGIDPSLEKNVTNLHQYVGDDAWQALASKQPQIVLGSGIAKLLNVAEGEQVTLLLPKANQQNRLSSPQRVRVKVVGLMRAGGQLDNQLAFINLGYAQELMQWQDGVSGISLRVAEPLQADEVVRSVAKTFPQLVYIKSWIRQHGYLYQDIQLVRTIMYAIMLLIVAVASFNIVSTLILAVSEKRGDIAILKTMGASDQTLLKSFIVYGSYNGVLGCAWGALLGVLGSFGLPKLVGLIEALIGHSLLSADIYFIDFLPVKLIWTDVIAVVAAALLLSMLATIWPAWQATRVKPAQELG</sequence>
<comment type="caution">
    <text evidence="11">The sequence shown here is derived from an EMBL/GenBank/DDBJ whole genome shotgun (WGS) entry which is preliminary data.</text>
</comment>
<dbReference type="InterPro" id="IPR003838">
    <property type="entry name" value="ABC3_permease_C"/>
</dbReference>
<evidence type="ECO:0000256" key="8">
    <source>
        <dbReference type="SAM" id="Phobius"/>
    </source>
</evidence>
<reference evidence="11 12" key="2">
    <citation type="submission" date="2023-12" db="EMBL/GenBank/DDBJ databases">
        <authorList>
            <consortium name="Cladostephus spongiosus"/>
            <person name="Lorente B."/>
            <person name="Cabral C."/>
            <person name="Frias J."/>
            <person name="Faria J."/>
            <person name="Toubarro D."/>
        </authorList>
    </citation>
    <scope>NUCLEOTIDE SEQUENCE [LARGE SCALE GENOMIC DNA]</scope>
    <source>
        <strain evidence="11 12">ZMCS4</strain>
    </source>
</reference>
<evidence type="ECO:0000313" key="11">
    <source>
        <dbReference type="EMBL" id="MEE1673030.1"/>
    </source>
</evidence>
<dbReference type="EMBL" id="JAYDYW010000004">
    <property type="protein sequence ID" value="MEE1673030.1"/>
    <property type="molecule type" value="Genomic_DNA"/>
</dbReference>
<evidence type="ECO:0000256" key="1">
    <source>
        <dbReference type="ARBA" id="ARBA00004651"/>
    </source>
</evidence>
<comment type="subcellular location">
    <subcellularLocation>
        <location evidence="1">Cell membrane</location>
        <topology evidence="1">Multi-pass membrane protein</topology>
    </subcellularLocation>
</comment>
<dbReference type="InterPro" id="IPR051447">
    <property type="entry name" value="Lipoprotein-release_system"/>
</dbReference>
<name>A0ABU7G3G8_9ALTE</name>
<feature type="domain" description="MacB-like periplasmic core" evidence="10">
    <location>
        <begin position="28"/>
        <end position="242"/>
    </location>
</feature>
<dbReference type="Pfam" id="PF12704">
    <property type="entry name" value="MacB_PCD"/>
    <property type="match status" value="1"/>
</dbReference>
<feature type="transmembrane region" description="Helical" evidence="8">
    <location>
        <begin position="21"/>
        <end position="48"/>
    </location>
</feature>
<evidence type="ECO:0000256" key="5">
    <source>
        <dbReference type="ARBA" id="ARBA00022692"/>
    </source>
</evidence>